<sequence length="600" mass="65954">MIPVCNQPGMPDTDVVGVWTTTPFDALRDEESCWWSTWCCCLVSGRTAEAFQIGSSQRQVMGFVTFLLISGLIFLFVPIAGFLLLAGGLIYYAYYKAQLRMKIRELYQIPGTLMSDFVAHAFCPCCSVAQEAREVLVKGKPVLDFVYGEPLSNISFPQLQTGGYAPSSPNQTTTAENNDDSVSLVEHLKSVSLLSHLILRLWLCVVVSTFLALIINGKGLSILVLMAVFVQPFLILYFVYWRDPERSKHVSLDYVVKLFAVGFFMSTSQSIVFESILEGILGTAVMIVLLILNPHMNDNDDNEKNASAQITAALLPLLSRHGWSHMLSSAAGSLYQFASTMGDPAMDLHTDNYHSTSAHFLDTDTQANFIYHPLVTPPRSLSSNGTNDEDDNISGFSPSIIRRNIVIVVIALLIMAFVIAAGVEETMKHFAVRCCKFPAPLRDPKSVLVYMMTAALGFATSENIEYVFGADKSPIPHTSLVVGELVVLAMRVCMPIHVICSVMQATTFSKVLMGHESMNIFQILLPAVVLHGTFDFVLFLMGVIGAAYEVNEAALEAFSFILPIGITLVGVYLAYTGFEALLRTFENGWQAVADDNMAVL</sequence>
<evidence type="ECO:0000313" key="2">
    <source>
        <dbReference type="EMBL" id="CAE0285709.1"/>
    </source>
</evidence>
<name>A0A7S3M7I8_9STRA</name>
<dbReference type="EMBL" id="HBIC01028925">
    <property type="protein sequence ID" value="CAE0285709.1"/>
    <property type="molecule type" value="Transcribed_RNA"/>
</dbReference>
<dbReference type="PANTHER" id="PTHR15907">
    <property type="entry name" value="DUF614 FAMILY PROTEIN-RELATED"/>
    <property type="match status" value="1"/>
</dbReference>
<gene>
    <name evidence="2" type="ORF">SELO1098_LOCUS14550</name>
</gene>
<evidence type="ECO:0000256" key="1">
    <source>
        <dbReference type="SAM" id="Phobius"/>
    </source>
</evidence>
<feature type="transmembrane region" description="Helical" evidence="1">
    <location>
        <begin position="197"/>
        <end position="215"/>
    </location>
</feature>
<dbReference type="NCBIfam" id="TIGR01571">
    <property type="entry name" value="A_thal_Cys_rich"/>
    <property type="match status" value="1"/>
</dbReference>
<dbReference type="InterPro" id="IPR026898">
    <property type="entry name" value="PrsW"/>
</dbReference>
<proteinExistence type="predicted"/>
<feature type="transmembrane region" description="Helical" evidence="1">
    <location>
        <begin position="221"/>
        <end position="240"/>
    </location>
</feature>
<feature type="transmembrane region" description="Helical" evidence="1">
    <location>
        <begin position="66"/>
        <end position="94"/>
    </location>
</feature>
<dbReference type="InterPro" id="IPR006461">
    <property type="entry name" value="PLAC_motif_containing"/>
</dbReference>
<reference evidence="2" key="1">
    <citation type="submission" date="2021-01" db="EMBL/GenBank/DDBJ databases">
        <authorList>
            <person name="Corre E."/>
            <person name="Pelletier E."/>
            <person name="Niang G."/>
            <person name="Scheremetjew M."/>
            <person name="Finn R."/>
            <person name="Kale V."/>
            <person name="Holt S."/>
            <person name="Cochrane G."/>
            <person name="Meng A."/>
            <person name="Brown T."/>
            <person name="Cohen L."/>
        </authorList>
    </citation>
    <scope>NUCLEOTIDE SEQUENCE</scope>
    <source>
        <strain evidence="2">CCAP 955/1</strain>
    </source>
</reference>
<dbReference type="Pfam" id="PF13367">
    <property type="entry name" value="PrsW-protease"/>
    <property type="match status" value="1"/>
</dbReference>
<keyword evidence="1" id="KW-1133">Transmembrane helix</keyword>
<feature type="transmembrane region" description="Helical" evidence="1">
    <location>
        <begin position="279"/>
        <end position="296"/>
    </location>
</feature>
<dbReference type="AlphaFoldDB" id="A0A7S3M7I8"/>
<keyword evidence="1" id="KW-0812">Transmembrane</keyword>
<accession>A0A7S3M7I8</accession>
<dbReference type="GO" id="GO:0008233">
    <property type="term" value="F:peptidase activity"/>
    <property type="evidence" value="ECO:0007669"/>
    <property type="project" value="InterPro"/>
</dbReference>
<feature type="transmembrane region" description="Helical" evidence="1">
    <location>
        <begin position="523"/>
        <end position="548"/>
    </location>
</feature>
<dbReference type="Pfam" id="PF04749">
    <property type="entry name" value="PLAC8"/>
    <property type="match status" value="1"/>
</dbReference>
<feature type="transmembrane region" description="Helical" evidence="1">
    <location>
        <begin position="480"/>
        <end position="502"/>
    </location>
</feature>
<protein>
    <submittedName>
        <fullName evidence="2">Uncharacterized protein</fullName>
    </submittedName>
</protein>
<feature type="transmembrane region" description="Helical" evidence="1">
    <location>
        <begin position="554"/>
        <end position="575"/>
    </location>
</feature>
<feature type="transmembrane region" description="Helical" evidence="1">
    <location>
        <begin position="405"/>
        <end position="423"/>
    </location>
</feature>
<keyword evidence="1" id="KW-0472">Membrane</keyword>
<organism evidence="2">
    <name type="scientific">Spumella elongata</name>
    <dbReference type="NCBI Taxonomy" id="89044"/>
    <lineage>
        <taxon>Eukaryota</taxon>
        <taxon>Sar</taxon>
        <taxon>Stramenopiles</taxon>
        <taxon>Ochrophyta</taxon>
        <taxon>Chrysophyceae</taxon>
        <taxon>Chromulinales</taxon>
        <taxon>Chromulinaceae</taxon>
        <taxon>Spumella</taxon>
    </lineage>
</organism>